<name>A0ABR8Y699_9BACT</name>
<reference evidence="2 3" key="1">
    <citation type="submission" date="2020-08" db="EMBL/GenBank/DDBJ databases">
        <title>A Genomic Blueprint of the Chicken Gut Microbiome.</title>
        <authorList>
            <person name="Gilroy R."/>
            <person name="Ravi A."/>
            <person name="Getino M."/>
            <person name="Pursley I."/>
            <person name="Horton D.L."/>
            <person name="Alikhan N.-F."/>
            <person name="Baker D."/>
            <person name="Gharbi K."/>
            <person name="Hall N."/>
            <person name="Watson M."/>
            <person name="Adriaenssens E.M."/>
            <person name="Foster-Nyarko E."/>
            <person name="Jarju S."/>
            <person name="Secka A."/>
            <person name="Antonio M."/>
            <person name="Oren A."/>
            <person name="Chaudhuri R."/>
            <person name="La Ragione R.M."/>
            <person name="Hildebrand F."/>
            <person name="Pallen M.J."/>
        </authorList>
    </citation>
    <scope>NUCLEOTIDE SEQUENCE [LARGE SCALE GENOMIC DNA]</scope>
    <source>
        <strain evidence="2 3">Sa1CVN1</strain>
    </source>
</reference>
<dbReference type="NCBIfam" id="TIGR04134">
    <property type="entry name" value="lipo_with_rSAM"/>
    <property type="match status" value="1"/>
</dbReference>
<keyword evidence="3" id="KW-1185">Reference proteome</keyword>
<dbReference type="RefSeq" id="WP_191763141.1">
    <property type="nucleotide sequence ID" value="NZ_JACSPP010000008.1"/>
</dbReference>
<dbReference type="SUPFAM" id="SSF49464">
    <property type="entry name" value="Carboxypeptidase regulatory domain-like"/>
    <property type="match status" value="1"/>
</dbReference>
<evidence type="ECO:0000313" key="3">
    <source>
        <dbReference type="Proteomes" id="UP000620874"/>
    </source>
</evidence>
<keyword evidence="2" id="KW-0449">Lipoprotein</keyword>
<organism evidence="2 3">
    <name type="scientific">Phocaeicola intestinalis</name>
    <dbReference type="NCBI Taxonomy" id="2762212"/>
    <lineage>
        <taxon>Bacteria</taxon>
        <taxon>Pseudomonadati</taxon>
        <taxon>Bacteroidota</taxon>
        <taxon>Bacteroidia</taxon>
        <taxon>Bacteroidales</taxon>
        <taxon>Bacteroidaceae</taxon>
        <taxon>Phocaeicola</taxon>
    </lineage>
</organism>
<feature type="chain" id="PRO_5047327693" evidence="1">
    <location>
        <begin position="23"/>
        <end position="160"/>
    </location>
</feature>
<sequence length="160" mass="17825">MKTNKWITRLLSGALVALGFTACDDENNGDYPDDYPLEYGSPSVEYRVKGTVTDEAGNPIENIRVIIRNAWDNTPNPYMDDTVYTDKQGAFANEMNTTGGIGKQKVYFDDIDGEANGGTFQSDSTDLADMESTQVKEGSGNWYQGQYEFTVEKKLKKDTE</sequence>
<gene>
    <name evidence="2" type="ORF">H9625_04280</name>
</gene>
<accession>A0ABR8Y699</accession>
<keyword evidence="1" id="KW-0732">Signal</keyword>
<dbReference type="PROSITE" id="PS51257">
    <property type="entry name" value="PROKAR_LIPOPROTEIN"/>
    <property type="match status" value="1"/>
</dbReference>
<dbReference type="EMBL" id="JACSPP010000008">
    <property type="protein sequence ID" value="MBD8039671.1"/>
    <property type="molecule type" value="Genomic_DNA"/>
</dbReference>
<evidence type="ECO:0000313" key="2">
    <source>
        <dbReference type="EMBL" id="MBD8039671.1"/>
    </source>
</evidence>
<feature type="signal peptide" evidence="1">
    <location>
        <begin position="1"/>
        <end position="22"/>
    </location>
</feature>
<dbReference type="Gene3D" id="2.60.40.1120">
    <property type="entry name" value="Carboxypeptidase-like, regulatory domain"/>
    <property type="match status" value="1"/>
</dbReference>
<proteinExistence type="predicted"/>
<dbReference type="InterPro" id="IPR008969">
    <property type="entry name" value="CarboxyPept-like_regulatory"/>
</dbReference>
<dbReference type="Proteomes" id="UP000620874">
    <property type="component" value="Unassembled WGS sequence"/>
</dbReference>
<comment type="caution">
    <text evidence="2">The sequence shown here is derived from an EMBL/GenBank/DDBJ whole genome shotgun (WGS) entry which is preliminary data.</text>
</comment>
<evidence type="ECO:0000256" key="1">
    <source>
        <dbReference type="SAM" id="SignalP"/>
    </source>
</evidence>
<protein>
    <submittedName>
        <fullName evidence="2">Radical SAM-associated putative lipoprotein</fullName>
    </submittedName>
</protein>
<dbReference type="InterPro" id="IPR026403">
    <property type="entry name" value="Lipo_with_rSAM"/>
</dbReference>